<dbReference type="Proteomes" id="UP000054477">
    <property type="component" value="Unassembled WGS sequence"/>
</dbReference>
<feature type="region of interest" description="Disordered" evidence="1">
    <location>
        <begin position="330"/>
        <end position="360"/>
    </location>
</feature>
<evidence type="ECO:0000313" key="3">
    <source>
        <dbReference type="Proteomes" id="UP000054477"/>
    </source>
</evidence>
<sequence>MSNKENAAPVGPPISPFATSPRRPSEFWLKNPAWIDGAIDPPHFYHTHEEIEAALCTAGVSSNTYMDQQAALSTPTPDHYANIKSQGQALGEGRDVANPTSSASAGHLISVGMVFSLAPVPGPGGRAPKGLVKQKPRTKMTNIVLDKISRSDFIKAFLATHNLSDKYSPGVHSGPDFKLWWSGSPGGKSGAATIQTDGDFHVVLQHLLSKPKAKCTVSVEFDLDDMMGFRIQQPLPSAAANPNTETTDGELVYGTRVPQLDGFSEVTQLHGSIIMELKATWPCSMHLNEHGGAGSCYVTNTSEHVLLNARWLKAWAAAIAAHVATKLVPPNISEFDGSRDGRLPGPRPRGRAGPGLSATAPNQQLGDMMQFISGLLPLLGKVSRKRAHSESSSPIRCSPFTPVRKAPISPPLSPIPTANYELRSCLSDFAEAKGIDLTACEEALTTLDLTPDIIPDVPVQRLCDIAHAMEGQILKLHAFCHGWNARLEKKKEKRRRIDL</sequence>
<reference evidence="2 3" key="1">
    <citation type="submission" date="2014-04" db="EMBL/GenBank/DDBJ databases">
        <authorList>
            <consortium name="DOE Joint Genome Institute"/>
            <person name="Kuo A."/>
            <person name="Kohler A."/>
            <person name="Nagy L.G."/>
            <person name="Floudas D."/>
            <person name="Copeland A."/>
            <person name="Barry K.W."/>
            <person name="Cichocki N."/>
            <person name="Veneault-Fourrey C."/>
            <person name="LaButti K."/>
            <person name="Lindquist E.A."/>
            <person name="Lipzen A."/>
            <person name="Lundell T."/>
            <person name="Morin E."/>
            <person name="Murat C."/>
            <person name="Sun H."/>
            <person name="Tunlid A."/>
            <person name="Henrissat B."/>
            <person name="Grigoriev I.V."/>
            <person name="Hibbett D.S."/>
            <person name="Martin F."/>
            <person name="Nordberg H.P."/>
            <person name="Cantor M.N."/>
            <person name="Hua S.X."/>
        </authorList>
    </citation>
    <scope>NUCLEOTIDE SEQUENCE [LARGE SCALE GENOMIC DNA]</scope>
    <source>
        <strain evidence="2 3">LaAM-08-1</strain>
    </source>
</reference>
<dbReference type="EMBL" id="KN838677">
    <property type="protein sequence ID" value="KIJ98073.1"/>
    <property type="molecule type" value="Genomic_DNA"/>
</dbReference>
<organism evidence="2 3">
    <name type="scientific">Laccaria amethystina LaAM-08-1</name>
    <dbReference type="NCBI Taxonomy" id="1095629"/>
    <lineage>
        <taxon>Eukaryota</taxon>
        <taxon>Fungi</taxon>
        <taxon>Dikarya</taxon>
        <taxon>Basidiomycota</taxon>
        <taxon>Agaricomycotina</taxon>
        <taxon>Agaricomycetes</taxon>
        <taxon>Agaricomycetidae</taxon>
        <taxon>Agaricales</taxon>
        <taxon>Agaricineae</taxon>
        <taxon>Hydnangiaceae</taxon>
        <taxon>Laccaria</taxon>
    </lineage>
</organism>
<evidence type="ECO:0000313" key="2">
    <source>
        <dbReference type="EMBL" id="KIJ98073.1"/>
    </source>
</evidence>
<proteinExistence type="predicted"/>
<keyword evidence="3" id="KW-1185">Reference proteome</keyword>
<accession>A0A0C9X9J6</accession>
<protein>
    <submittedName>
        <fullName evidence="2">Uncharacterized protein</fullName>
    </submittedName>
</protein>
<dbReference type="OrthoDB" id="3261928at2759"/>
<dbReference type="HOGENOM" id="CLU_042422_0_0_1"/>
<dbReference type="AlphaFoldDB" id="A0A0C9X9J6"/>
<reference evidence="3" key="2">
    <citation type="submission" date="2015-01" db="EMBL/GenBank/DDBJ databases">
        <title>Evolutionary Origins and Diversification of the Mycorrhizal Mutualists.</title>
        <authorList>
            <consortium name="DOE Joint Genome Institute"/>
            <consortium name="Mycorrhizal Genomics Consortium"/>
            <person name="Kohler A."/>
            <person name="Kuo A."/>
            <person name="Nagy L.G."/>
            <person name="Floudas D."/>
            <person name="Copeland A."/>
            <person name="Barry K.W."/>
            <person name="Cichocki N."/>
            <person name="Veneault-Fourrey C."/>
            <person name="LaButti K."/>
            <person name="Lindquist E.A."/>
            <person name="Lipzen A."/>
            <person name="Lundell T."/>
            <person name="Morin E."/>
            <person name="Murat C."/>
            <person name="Riley R."/>
            <person name="Ohm R."/>
            <person name="Sun H."/>
            <person name="Tunlid A."/>
            <person name="Henrissat B."/>
            <person name="Grigoriev I.V."/>
            <person name="Hibbett D.S."/>
            <person name="Martin F."/>
        </authorList>
    </citation>
    <scope>NUCLEOTIDE SEQUENCE [LARGE SCALE GENOMIC DNA]</scope>
    <source>
        <strain evidence="3">LaAM-08-1</strain>
    </source>
</reference>
<name>A0A0C9X9J6_9AGAR</name>
<evidence type="ECO:0000256" key="1">
    <source>
        <dbReference type="SAM" id="MobiDB-lite"/>
    </source>
</evidence>
<gene>
    <name evidence="2" type="ORF">K443DRAFT_104555</name>
</gene>
<feature type="region of interest" description="Disordered" evidence="1">
    <location>
        <begin position="1"/>
        <end position="22"/>
    </location>
</feature>